<dbReference type="PANTHER" id="PTHR30283:SF4">
    <property type="entry name" value="PEROXIDE STRESS RESISTANCE PROTEIN YAAA"/>
    <property type="match status" value="1"/>
</dbReference>
<organism evidence="2 3">
    <name type="scientific">Candidatus Magnetaquiglobus chichijimensis</name>
    <dbReference type="NCBI Taxonomy" id="3141448"/>
    <lineage>
        <taxon>Bacteria</taxon>
        <taxon>Pseudomonadati</taxon>
        <taxon>Pseudomonadota</taxon>
        <taxon>Magnetococcia</taxon>
        <taxon>Magnetococcales</taxon>
        <taxon>Candidatus Magnetaquicoccaceae</taxon>
        <taxon>Candidatus Magnetaquiglobus</taxon>
    </lineage>
</organism>
<comment type="caution">
    <text evidence="2">The sequence shown here is derived from an EMBL/GenBank/DDBJ whole genome shotgun (WGS) entry which is preliminary data.</text>
</comment>
<dbReference type="NCBIfam" id="NF002542">
    <property type="entry name" value="PRK02101.1-3"/>
    <property type="match status" value="1"/>
</dbReference>
<comment type="similarity">
    <text evidence="1">Belongs to the UPF0246 family.</text>
</comment>
<gene>
    <name evidence="2" type="primary">yaaA</name>
    <name evidence="2" type="ORF">SIID45300_02325</name>
</gene>
<keyword evidence="3" id="KW-1185">Reference proteome</keyword>
<dbReference type="EMBL" id="BAAFGK010000004">
    <property type="protein sequence ID" value="GAB0057990.1"/>
    <property type="molecule type" value="Genomic_DNA"/>
</dbReference>
<sequence length="257" mass="28717">MLALISPAKTLDPHPEPLPLATTQPFFQQLAQELAEVMRGFDAPALESLMNISPALARLNAERFQSFIANPAPQVGHPAAQLYRGDTYTGLDVDSWSLDDWEFAQGHLRILTGLYGLLRPLDRIQPYRLEMGTRLANPRGKDLYAFWGKQLIEAITAQVATHANPTVINLASEEYAKAVAGLPMVTPVFKEERRGRLQVIGLMAKRARGAMARHMITQRLECPEPLQAFTEGGYRYRPELSNASHWIFVRPETAPFA</sequence>
<name>A0ABQ0CAT2_9PROT</name>
<protein>
    <recommendedName>
        <fullName evidence="1">UPF0246 protein SIID45300_02325</fullName>
    </recommendedName>
</protein>
<dbReference type="InterPro" id="IPR005583">
    <property type="entry name" value="YaaA"/>
</dbReference>
<proteinExistence type="inferred from homology"/>
<reference evidence="2 3" key="2">
    <citation type="submission" date="2024-09" db="EMBL/GenBank/DDBJ databases">
        <title>Draft genome sequence of Candidatus Magnetaquicoccaceae bacterium FCR-1.</title>
        <authorList>
            <person name="Shimoshige H."/>
            <person name="Shimamura S."/>
            <person name="Taoka A."/>
            <person name="Kobayashi H."/>
            <person name="Maekawa T."/>
        </authorList>
    </citation>
    <scope>NUCLEOTIDE SEQUENCE [LARGE SCALE GENOMIC DNA]</scope>
    <source>
        <strain evidence="2 3">FCR-1</strain>
    </source>
</reference>
<dbReference type="Proteomes" id="UP001628193">
    <property type="component" value="Unassembled WGS sequence"/>
</dbReference>
<evidence type="ECO:0000313" key="3">
    <source>
        <dbReference type="Proteomes" id="UP001628193"/>
    </source>
</evidence>
<dbReference type="Pfam" id="PF03883">
    <property type="entry name" value="H2O2_YaaD"/>
    <property type="match status" value="1"/>
</dbReference>
<dbReference type="PANTHER" id="PTHR30283">
    <property type="entry name" value="PEROXIDE STRESS RESPONSE PROTEIN YAAA"/>
    <property type="match status" value="1"/>
</dbReference>
<dbReference type="HAMAP" id="MF_00652">
    <property type="entry name" value="UPF0246"/>
    <property type="match status" value="1"/>
</dbReference>
<dbReference type="RefSeq" id="WP_420905672.1">
    <property type="nucleotide sequence ID" value="NZ_BAAFGK010000004.1"/>
</dbReference>
<evidence type="ECO:0000313" key="2">
    <source>
        <dbReference type="EMBL" id="GAB0057990.1"/>
    </source>
</evidence>
<reference evidence="2 3" key="1">
    <citation type="submission" date="2024-05" db="EMBL/GenBank/DDBJ databases">
        <authorList>
            <consortium name="Candidatus Magnetaquicoccaceae bacterium FCR-1 genome sequencing consortium"/>
            <person name="Shimoshige H."/>
            <person name="Shimamura S."/>
            <person name="Taoka A."/>
            <person name="Kobayashi H."/>
            <person name="Maekawa T."/>
        </authorList>
    </citation>
    <scope>NUCLEOTIDE SEQUENCE [LARGE SCALE GENOMIC DNA]</scope>
    <source>
        <strain evidence="2 3">FCR-1</strain>
    </source>
</reference>
<accession>A0ABQ0CAT2</accession>
<evidence type="ECO:0000256" key="1">
    <source>
        <dbReference type="HAMAP-Rule" id="MF_00652"/>
    </source>
</evidence>